<dbReference type="PANTHER" id="PTHR24258:SF140">
    <property type="entry name" value="BCDNA.GH08420-RELATED"/>
    <property type="match status" value="1"/>
</dbReference>
<dbReference type="Pfam" id="PF00089">
    <property type="entry name" value="Trypsin"/>
    <property type="match status" value="1"/>
</dbReference>
<protein>
    <submittedName>
        <fullName evidence="3">Serine protease-like protein</fullName>
    </submittedName>
</protein>
<dbReference type="PROSITE" id="PS50240">
    <property type="entry name" value="TRYPSIN_DOM"/>
    <property type="match status" value="1"/>
</dbReference>
<dbReference type="InterPro" id="IPR001254">
    <property type="entry name" value="Trypsin_dom"/>
</dbReference>
<sequence>MKTISLFLSAMIIGHQLIANVDCYNFDYSNFLPFSTNKLIKAESADGSAAADAVTTPPAPCGISPIPLDSEMNETITAQLGQVVWHVAVESKGLIGGVWKISCGGAVITPQAVLTAASCVDGQFSGMNRAEAGIIELPKGGFFKKGAGQSEPTQAFIESVKVHPNFDKKTLANNLAVLRLAMPFDFAKTDGNISNICMPNVPVNHVESDEKLFISGWGAGIDGTILRKKLQIQPVQIVDCPADQPRNKNEFCVSQEIDQMTETGTMSEQQCEGDIGGPLFTSNTDAKGSILLGIASHCTNCTTDNPMIFTDVFPYLQWIHDSSKPHY</sequence>
<keyword evidence="3" id="KW-0378">Hydrolase</keyword>
<name>A0A9D4NRW6_DERFA</name>
<keyword evidence="1" id="KW-0732">Signal</keyword>
<dbReference type="EMBL" id="SDOV01000008">
    <property type="protein sequence ID" value="KAH7637901.1"/>
    <property type="molecule type" value="Genomic_DNA"/>
</dbReference>
<accession>A0A9D4NRW6</accession>
<evidence type="ECO:0000259" key="2">
    <source>
        <dbReference type="PROSITE" id="PS50240"/>
    </source>
</evidence>
<dbReference type="InterPro" id="IPR001314">
    <property type="entry name" value="Peptidase_S1A"/>
</dbReference>
<keyword evidence="3" id="KW-0645">Protease</keyword>
<dbReference type="AlphaFoldDB" id="A0A9D4NRW6"/>
<dbReference type="InterPro" id="IPR009003">
    <property type="entry name" value="Peptidase_S1_PA"/>
</dbReference>
<dbReference type="OrthoDB" id="6495583at2759"/>
<evidence type="ECO:0000313" key="3">
    <source>
        <dbReference type="EMBL" id="KAH7637901.1"/>
    </source>
</evidence>
<dbReference type="PANTHER" id="PTHR24258">
    <property type="entry name" value="SERINE PROTEASE-RELATED"/>
    <property type="match status" value="1"/>
</dbReference>
<feature type="domain" description="Peptidase S1" evidence="2">
    <location>
        <begin position="71"/>
        <end position="324"/>
    </location>
</feature>
<dbReference type="SMART" id="SM00020">
    <property type="entry name" value="Tryp_SPc"/>
    <property type="match status" value="1"/>
</dbReference>
<dbReference type="Gene3D" id="2.40.10.10">
    <property type="entry name" value="Trypsin-like serine proteases"/>
    <property type="match status" value="2"/>
</dbReference>
<dbReference type="GO" id="GO:0006508">
    <property type="term" value="P:proteolysis"/>
    <property type="evidence" value="ECO:0007669"/>
    <property type="project" value="UniProtKB-KW"/>
</dbReference>
<evidence type="ECO:0000256" key="1">
    <source>
        <dbReference type="SAM" id="SignalP"/>
    </source>
</evidence>
<dbReference type="PRINTS" id="PR00722">
    <property type="entry name" value="CHYMOTRYPSIN"/>
</dbReference>
<gene>
    <name evidence="3" type="ORF">HUG17_9005</name>
</gene>
<proteinExistence type="predicted"/>
<dbReference type="SUPFAM" id="SSF50494">
    <property type="entry name" value="Trypsin-like serine proteases"/>
    <property type="match status" value="1"/>
</dbReference>
<dbReference type="Proteomes" id="UP000828236">
    <property type="component" value="Unassembled WGS sequence"/>
</dbReference>
<reference evidence="3" key="2">
    <citation type="journal article" date="2021" name="World Allergy Organ. J.">
        <title>Chromosome-level assembly of Dermatophagoides farinae genome and transcriptome reveals two novel allergens Der f 37 and Der f 39.</title>
        <authorList>
            <person name="Chen J."/>
            <person name="Cai Z."/>
            <person name="Fan D."/>
            <person name="Hu J."/>
            <person name="Hou Y."/>
            <person name="He Y."/>
            <person name="Zhang Z."/>
            <person name="Zhao Z."/>
            <person name="Gao P."/>
            <person name="Hu W."/>
            <person name="Sun J."/>
            <person name="Li J."/>
            <person name="Ji K."/>
        </authorList>
    </citation>
    <scope>NUCLEOTIDE SEQUENCE</scope>
    <source>
        <strain evidence="3">JKM2019</strain>
    </source>
</reference>
<reference evidence="3" key="1">
    <citation type="submission" date="2020-06" db="EMBL/GenBank/DDBJ databases">
        <authorList>
            <person name="Ji K."/>
            <person name="Li J."/>
        </authorList>
    </citation>
    <scope>NUCLEOTIDE SEQUENCE</scope>
    <source>
        <strain evidence="3">JKM2019</strain>
        <tissue evidence="3">Whole body</tissue>
    </source>
</reference>
<feature type="signal peptide" evidence="1">
    <location>
        <begin position="1"/>
        <end position="23"/>
    </location>
</feature>
<feature type="chain" id="PRO_5039609291" evidence="1">
    <location>
        <begin position="24"/>
        <end position="327"/>
    </location>
</feature>
<comment type="caution">
    <text evidence="3">The sequence shown here is derived from an EMBL/GenBank/DDBJ whole genome shotgun (WGS) entry which is preliminary data.</text>
</comment>
<dbReference type="GO" id="GO:0004252">
    <property type="term" value="F:serine-type endopeptidase activity"/>
    <property type="evidence" value="ECO:0007669"/>
    <property type="project" value="InterPro"/>
</dbReference>
<organism evidence="3">
    <name type="scientific">Dermatophagoides farinae</name>
    <name type="common">American house dust mite</name>
    <dbReference type="NCBI Taxonomy" id="6954"/>
    <lineage>
        <taxon>Eukaryota</taxon>
        <taxon>Metazoa</taxon>
        <taxon>Ecdysozoa</taxon>
        <taxon>Arthropoda</taxon>
        <taxon>Chelicerata</taxon>
        <taxon>Arachnida</taxon>
        <taxon>Acari</taxon>
        <taxon>Acariformes</taxon>
        <taxon>Sarcoptiformes</taxon>
        <taxon>Astigmata</taxon>
        <taxon>Psoroptidia</taxon>
        <taxon>Analgoidea</taxon>
        <taxon>Pyroglyphidae</taxon>
        <taxon>Dermatophagoidinae</taxon>
        <taxon>Dermatophagoides</taxon>
    </lineage>
</organism>
<dbReference type="InterPro" id="IPR043504">
    <property type="entry name" value="Peptidase_S1_PA_chymotrypsin"/>
</dbReference>